<evidence type="ECO:0000313" key="3">
    <source>
        <dbReference type="Proteomes" id="UP001212821"/>
    </source>
</evidence>
<feature type="transmembrane region" description="Helical" evidence="1">
    <location>
        <begin position="32"/>
        <end position="53"/>
    </location>
</feature>
<gene>
    <name evidence="2" type="ORF">O1G21_30010</name>
</gene>
<keyword evidence="1" id="KW-0812">Transmembrane</keyword>
<dbReference type="Proteomes" id="UP001212821">
    <property type="component" value="Chromosome"/>
</dbReference>
<accession>A0ABY7QAI3</accession>
<keyword evidence="3" id="KW-1185">Reference proteome</keyword>
<dbReference type="EMBL" id="CP115450">
    <property type="protein sequence ID" value="WBP89667.1"/>
    <property type="molecule type" value="Genomic_DNA"/>
</dbReference>
<evidence type="ECO:0008006" key="4">
    <source>
        <dbReference type="Google" id="ProtNLM"/>
    </source>
</evidence>
<organism evidence="2 3">
    <name type="scientific">Kitasatospora cathayae</name>
    <dbReference type="NCBI Taxonomy" id="3004092"/>
    <lineage>
        <taxon>Bacteria</taxon>
        <taxon>Bacillati</taxon>
        <taxon>Actinomycetota</taxon>
        <taxon>Actinomycetes</taxon>
        <taxon>Kitasatosporales</taxon>
        <taxon>Streptomycetaceae</taxon>
        <taxon>Kitasatospora</taxon>
    </lineage>
</organism>
<name>A0ABY7QAI3_9ACTN</name>
<evidence type="ECO:0000256" key="1">
    <source>
        <dbReference type="SAM" id="Phobius"/>
    </source>
</evidence>
<protein>
    <recommendedName>
        <fullName evidence="4">Septum formation-related domain-containing protein</fullName>
    </recommendedName>
</protein>
<reference evidence="3" key="1">
    <citation type="submission" date="2022-12" db="EMBL/GenBank/DDBJ databases">
        <authorList>
            <person name="Mo P."/>
        </authorList>
    </citation>
    <scope>NUCLEOTIDE SEQUENCE [LARGE SCALE GENOMIC DNA]</scope>
    <source>
        <strain evidence="3">HUAS 3-15</strain>
    </source>
</reference>
<evidence type="ECO:0000313" key="2">
    <source>
        <dbReference type="EMBL" id="WBP89667.1"/>
    </source>
</evidence>
<sequence length="351" mass="36168">MTEQQHERSESGAERIDAALDRRGFTTWPLRVRAAVVVAGAVAVVAGAGAFLANNLSNAFGPDSVCDGAVSAAALNDALGPGKVSGEKNGAWESPSGGAFCTATVSYGVFGNSRSVFVQVDQADDLGPYPASAGDRLFAASANGGAAGAARDDRAWALLPGECGTGLRVEVKSGGEDGPGAGKLARLAAAAVNGVAADKGCGKTPFPAPHALSQAGHEHDLNSGSICGLPGFTATGAAGGNGYKESVNTAFDPVWTCRISTDRSPFAYSFTIGTEPRLRPPVIEKDTSPAFGRSRWATPLRDREVVATCQGRPTYFRMDSDILQTLFPSTEEAWKQFLTAGAKTIGCEPIL</sequence>
<keyword evidence="1" id="KW-1133">Transmembrane helix</keyword>
<keyword evidence="1" id="KW-0472">Membrane</keyword>
<proteinExistence type="predicted"/>
<dbReference type="RefSeq" id="WP_270148086.1">
    <property type="nucleotide sequence ID" value="NZ_CP115450.1"/>
</dbReference>